<feature type="compositionally biased region" description="Low complexity" evidence="1">
    <location>
        <begin position="222"/>
        <end position="235"/>
    </location>
</feature>
<feature type="region of interest" description="Disordered" evidence="1">
    <location>
        <begin position="162"/>
        <end position="189"/>
    </location>
</feature>
<sequence length="522" mass="57802">MNEKVTTTVMCDNEETIDNDEGQIRSSDYPNMIPDGKNYCQIRFYFEKLSIMELFLIDLPTLEVTYQDSYDFSSSRNNASRHMFIPPAYQVNLNIELNKLPQRRIWMYYRVLPTNSNHSSDKTGMPWTNSCQNQVTTPEPMNMTTLKSNPGISEMSKMTMFKVSSSPNPSKDMPSMHKTGANQGEKELSTAPHIVIPDGIPVDTEVVDKMEPVTIPVMPANTGSISSSTSSSSGGDVRPVEKPPNHPTHHENRKKASSVSETPTTGLYSREVVIGLIAGVVILACLVIILLTALVASMRRRRRSLADAEERDEHNSGPGITTNENLVSFQYLKTLPAEGDNGTLGTRSQESEDSISRDSTSKKSLITKPVKKKNSLAPSENESSKTADTISSKDDSVFHCFKNTDDYSNFHSEGSKSVDSGLMNKNDNSFTGRNRLDADLSKYAENHDGKDDDVFRDVPHFYVNGDDYALVQKDSRRSPRSTLIGDKSSIYANSSPRPKSGSSGSVQDSDVLEWTKGFNLAV</sequence>
<feature type="compositionally biased region" description="Basic and acidic residues" evidence="1">
    <location>
        <begin position="238"/>
        <end position="250"/>
    </location>
</feature>
<name>A0A812DZP9_ACAPH</name>
<dbReference type="CDD" id="cd12087">
    <property type="entry name" value="TM_EGFR-like"/>
    <property type="match status" value="1"/>
</dbReference>
<evidence type="ECO:0000313" key="3">
    <source>
        <dbReference type="EMBL" id="CAE1311501.1"/>
    </source>
</evidence>
<feature type="compositionally biased region" description="Polar residues" evidence="1">
    <location>
        <begin position="376"/>
        <end position="389"/>
    </location>
</feature>
<proteinExistence type="predicted"/>
<accession>A0A812DZP9</accession>
<evidence type="ECO:0000256" key="1">
    <source>
        <dbReference type="SAM" id="MobiDB-lite"/>
    </source>
</evidence>
<protein>
    <submittedName>
        <fullName evidence="3">Uncharacterized protein</fullName>
    </submittedName>
</protein>
<keyword evidence="2" id="KW-0812">Transmembrane</keyword>
<dbReference type="EMBL" id="CAHIKZ030004502">
    <property type="protein sequence ID" value="CAE1311501.1"/>
    <property type="molecule type" value="Genomic_DNA"/>
</dbReference>
<comment type="caution">
    <text evidence="3">The sequence shown here is derived from an EMBL/GenBank/DDBJ whole genome shotgun (WGS) entry which is preliminary data.</text>
</comment>
<feature type="transmembrane region" description="Helical" evidence="2">
    <location>
        <begin position="272"/>
        <end position="296"/>
    </location>
</feature>
<evidence type="ECO:0000256" key="2">
    <source>
        <dbReference type="SAM" id="Phobius"/>
    </source>
</evidence>
<dbReference type="Proteomes" id="UP000597762">
    <property type="component" value="Unassembled WGS sequence"/>
</dbReference>
<keyword evidence="2" id="KW-0472">Membrane</keyword>
<feature type="region of interest" description="Disordered" evidence="1">
    <location>
        <begin position="472"/>
        <end position="508"/>
    </location>
</feature>
<organism evidence="3 4">
    <name type="scientific">Acanthosepion pharaonis</name>
    <name type="common">Pharaoh cuttlefish</name>
    <name type="synonym">Sepia pharaonis</name>
    <dbReference type="NCBI Taxonomy" id="158019"/>
    <lineage>
        <taxon>Eukaryota</taxon>
        <taxon>Metazoa</taxon>
        <taxon>Spiralia</taxon>
        <taxon>Lophotrochozoa</taxon>
        <taxon>Mollusca</taxon>
        <taxon>Cephalopoda</taxon>
        <taxon>Coleoidea</taxon>
        <taxon>Decapodiformes</taxon>
        <taxon>Sepiida</taxon>
        <taxon>Sepiina</taxon>
        <taxon>Sepiidae</taxon>
        <taxon>Acanthosepion</taxon>
    </lineage>
</organism>
<evidence type="ECO:0000313" key="4">
    <source>
        <dbReference type="Proteomes" id="UP000597762"/>
    </source>
</evidence>
<gene>
    <name evidence="3" type="ORF">SPHA_62930</name>
</gene>
<feature type="region of interest" description="Disordered" evidence="1">
    <location>
        <begin position="338"/>
        <end position="389"/>
    </location>
</feature>
<dbReference type="OrthoDB" id="10294101at2759"/>
<dbReference type="AlphaFoldDB" id="A0A812DZP9"/>
<keyword evidence="2" id="KW-1133">Transmembrane helix</keyword>
<reference evidence="3" key="1">
    <citation type="submission" date="2021-01" db="EMBL/GenBank/DDBJ databases">
        <authorList>
            <person name="Li R."/>
            <person name="Bekaert M."/>
        </authorList>
    </citation>
    <scope>NUCLEOTIDE SEQUENCE</scope>
    <source>
        <strain evidence="3">Farmed</strain>
    </source>
</reference>
<feature type="compositionally biased region" description="Low complexity" evidence="1">
    <location>
        <begin position="494"/>
        <end position="508"/>
    </location>
</feature>
<feature type="region of interest" description="Disordered" evidence="1">
    <location>
        <begin position="216"/>
        <end position="263"/>
    </location>
</feature>
<keyword evidence="4" id="KW-1185">Reference proteome</keyword>